<dbReference type="Gene3D" id="2.30.30.140">
    <property type="match status" value="1"/>
</dbReference>
<evidence type="ECO:0000259" key="8">
    <source>
        <dbReference type="Pfam" id="PF22732"/>
    </source>
</evidence>
<organism evidence="9 10">
    <name type="scientific">Caenorhabditis auriculariae</name>
    <dbReference type="NCBI Taxonomy" id="2777116"/>
    <lineage>
        <taxon>Eukaryota</taxon>
        <taxon>Metazoa</taxon>
        <taxon>Ecdysozoa</taxon>
        <taxon>Nematoda</taxon>
        <taxon>Chromadorea</taxon>
        <taxon>Rhabditida</taxon>
        <taxon>Rhabditina</taxon>
        <taxon>Rhabditomorpha</taxon>
        <taxon>Rhabditoidea</taxon>
        <taxon>Rhabditidae</taxon>
        <taxon>Peloderinae</taxon>
        <taxon>Caenorhabditis</taxon>
    </lineage>
</organism>
<reference evidence="9" key="1">
    <citation type="submission" date="2020-10" db="EMBL/GenBank/DDBJ databases">
        <authorList>
            <person name="Kikuchi T."/>
        </authorList>
    </citation>
    <scope>NUCLEOTIDE SEQUENCE</scope>
    <source>
        <strain evidence="9">NKZ352</strain>
    </source>
</reference>
<comment type="caution">
    <text evidence="9">The sequence shown here is derived from an EMBL/GenBank/DDBJ whole genome shotgun (WGS) entry which is preliminary data.</text>
</comment>
<evidence type="ECO:0000259" key="7">
    <source>
        <dbReference type="Pfam" id="PF05712"/>
    </source>
</evidence>
<dbReference type="OrthoDB" id="124855at2759"/>
<keyword evidence="3" id="KW-0805">Transcription regulation</keyword>
<dbReference type="PANTHER" id="PTHR10880:SF48">
    <property type="entry name" value="MORTALITY FACTOR 4 LIKE 2"/>
    <property type="match status" value="1"/>
</dbReference>
<dbReference type="PROSITE" id="PS51640">
    <property type="entry name" value="MRG"/>
    <property type="match status" value="1"/>
</dbReference>
<protein>
    <recommendedName>
        <fullName evidence="11">MRG domain-containing protein</fullName>
    </recommendedName>
</protein>
<evidence type="ECO:0000313" key="10">
    <source>
        <dbReference type="Proteomes" id="UP000835052"/>
    </source>
</evidence>
<dbReference type="Proteomes" id="UP000835052">
    <property type="component" value="Unassembled WGS sequence"/>
</dbReference>
<dbReference type="InterPro" id="IPR016197">
    <property type="entry name" value="Chromo-like_dom_sf"/>
</dbReference>
<keyword evidence="10" id="KW-1185">Reference proteome</keyword>
<accession>A0A8S1H1T7</accession>
<dbReference type="GO" id="GO:0035267">
    <property type="term" value="C:NuA4 histone acetyltransferase complex"/>
    <property type="evidence" value="ECO:0007669"/>
    <property type="project" value="TreeGrafter"/>
</dbReference>
<feature type="domain" description="MSL3 chromodomain-like" evidence="8">
    <location>
        <begin position="10"/>
        <end position="60"/>
    </location>
</feature>
<keyword evidence="4" id="KW-0804">Transcription</keyword>
<keyword evidence="5" id="KW-0539">Nucleus</keyword>
<sequence length="359" mass="40927">MPPRTKNVYAAGTLILCKHKDVFYEAKINDVKDAGGPDPIYVVHYQGWHKRYDEEIPHSKTDEMFRESTKENIVQAKVERDALTKKKRKSRAEDDELRKSETGSRTTSPSDRAGSHPASIASVKGLGKAVKRKATEAGHSKEPKQLEMEMMLPKPLRHILVDDNDLVARHNLAKLPARHSVRDIVNDYTKSLGLSEENTRVDEVVVEYDNGTTTDTSLTSLVCSASGLVDYFDVLFAYQLLYKQERLQLQRIIDEQKASTEGPTSKRRRKEPVSTSSEVTEDEFKPSTVYGLPHLLRLLTRMPTLFKLSNWNDHLIKMMSNTIHDFVVFLNKNHTKYHNGATDYEEASAEYIKQHNQLS</sequence>
<feature type="region of interest" description="Disordered" evidence="6">
    <location>
        <begin position="76"/>
        <end position="145"/>
    </location>
</feature>
<dbReference type="PANTHER" id="PTHR10880">
    <property type="entry name" value="MORTALITY FACTOR 4-LIKE PROTEIN"/>
    <property type="match status" value="1"/>
</dbReference>
<dbReference type="GO" id="GO:0005634">
    <property type="term" value="C:nucleus"/>
    <property type="evidence" value="ECO:0007669"/>
    <property type="project" value="UniProtKB-SubCell"/>
</dbReference>
<comment type="subcellular location">
    <subcellularLocation>
        <location evidence="1">Nucleus</location>
    </subcellularLocation>
</comment>
<dbReference type="Pfam" id="PF22732">
    <property type="entry name" value="MSL3_chromo-like"/>
    <property type="match status" value="1"/>
</dbReference>
<name>A0A8S1H1T7_9PELO</name>
<feature type="region of interest" description="Disordered" evidence="6">
    <location>
        <begin position="257"/>
        <end position="280"/>
    </location>
</feature>
<dbReference type="SUPFAM" id="SSF54160">
    <property type="entry name" value="Chromo domain-like"/>
    <property type="match status" value="1"/>
</dbReference>
<evidence type="ECO:0000256" key="5">
    <source>
        <dbReference type="ARBA" id="ARBA00023242"/>
    </source>
</evidence>
<evidence type="ECO:0000256" key="3">
    <source>
        <dbReference type="ARBA" id="ARBA00023015"/>
    </source>
</evidence>
<evidence type="ECO:0000313" key="9">
    <source>
        <dbReference type="EMBL" id="CAD6188648.1"/>
    </source>
</evidence>
<gene>
    <name evidence="9" type="ORF">CAUJ_LOCUS4567</name>
</gene>
<feature type="domain" description="MRG" evidence="7">
    <location>
        <begin position="137"/>
        <end position="345"/>
    </location>
</feature>
<evidence type="ECO:0008006" key="11">
    <source>
        <dbReference type="Google" id="ProtNLM"/>
    </source>
</evidence>
<dbReference type="InterPro" id="IPR053820">
    <property type="entry name" value="MSL3_chromo-like"/>
</dbReference>
<proteinExistence type="predicted"/>
<dbReference type="PIRSF" id="PIRSF038133">
    <property type="entry name" value="HAT_Nua4_EAF3/MRG15"/>
    <property type="match status" value="1"/>
</dbReference>
<dbReference type="EMBL" id="CAJGYM010000008">
    <property type="protein sequence ID" value="CAD6188648.1"/>
    <property type="molecule type" value="Genomic_DNA"/>
</dbReference>
<dbReference type="GO" id="GO:0006325">
    <property type="term" value="P:chromatin organization"/>
    <property type="evidence" value="ECO:0007669"/>
    <property type="project" value="UniProtKB-KW"/>
</dbReference>
<dbReference type="Gene3D" id="1.10.274.30">
    <property type="entry name" value="MRG domain"/>
    <property type="match status" value="1"/>
</dbReference>
<dbReference type="InterPro" id="IPR038217">
    <property type="entry name" value="MRG_C_sf"/>
</dbReference>
<evidence type="ECO:0000256" key="4">
    <source>
        <dbReference type="ARBA" id="ARBA00023163"/>
    </source>
</evidence>
<feature type="compositionally biased region" description="Basic and acidic residues" evidence="6">
    <location>
        <begin position="133"/>
        <end position="145"/>
    </location>
</feature>
<dbReference type="InterPro" id="IPR008676">
    <property type="entry name" value="MRG"/>
</dbReference>
<evidence type="ECO:0000256" key="1">
    <source>
        <dbReference type="ARBA" id="ARBA00004123"/>
    </source>
</evidence>
<dbReference type="InterPro" id="IPR026541">
    <property type="entry name" value="MRG_dom"/>
</dbReference>
<dbReference type="GO" id="GO:0006355">
    <property type="term" value="P:regulation of DNA-templated transcription"/>
    <property type="evidence" value="ECO:0007669"/>
    <property type="project" value="InterPro"/>
</dbReference>
<dbReference type="Pfam" id="PF05712">
    <property type="entry name" value="MRG"/>
    <property type="match status" value="1"/>
</dbReference>
<keyword evidence="2" id="KW-0156">Chromatin regulator</keyword>
<evidence type="ECO:0000256" key="2">
    <source>
        <dbReference type="ARBA" id="ARBA00022853"/>
    </source>
</evidence>
<evidence type="ECO:0000256" key="6">
    <source>
        <dbReference type="SAM" id="MobiDB-lite"/>
    </source>
</evidence>
<dbReference type="AlphaFoldDB" id="A0A8S1H1T7"/>